<organism evidence="1 2">
    <name type="scientific">Glaciecola nitratireducens (strain JCM 12485 / KCTC 12276 / FR1064)</name>
    <dbReference type="NCBI Taxonomy" id="1085623"/>
    <lineage>
        <taxon>Bacteria</taxon>
        <taxon>Pseudomonadati</taxon>
        <taxon>Pseudomonadota</taxon>
        <taxon>Gammaproteobacteria</taxon>
        <taxon>Alteromonadales</taxon>
        <taxon>Alteromonadaceae</taxon>
        <taxon>Brumicola</taxon>
    </lineage>
</organism>
<accession>G4QHC4</accession>
<dbReference type="SUPFAM" id="SSF52151">
    <property type="entry name" value="FabD/lysophospholipase-like"/>
    <property type="match status" value="1"/>
</dbReference>
<dbReference type="eggNOG" id="COG1752">
    <property type="taxonomic scope" value="Bacteria"/>
</dbReference>
<reference evidence="1 2" key="1">
    <citation type="journal article" date="2011" name="J. Bacteriol.">
        <title>Complete genome sequence of seawater bacterium Glaciecola nitratireducens FR1064T.</title>
        <authorList>
            <person name="Bian F."/>
            <person name="Qin Q.L."/>
            <person name="Xie B.B."/>
            <person name="Shu Y.L."/>
            <person name="Zhang X.Y."/>
            <person name="Yu Y."/>
            <person name="Chen B."/>
            <person name="Chen X.L."/>
            <person name="Zhou B.C."/>
            <person name="Zhang Y.Z."/>
        </authorList>
    </citation>
    <scope>NUCLEOTIDE SEQUENCE [LARGE SCALE GENOMIC DNA]</scope>
    <source>
        <strain evidence="2">JCM 12485 / KCTC 12276 / FR1064</strain>
    </source>
</reference>
<dbReference type="AlphaFoldDB" id="G4QHC4"/>
<proteinExistence type="predicted"/>
<evidence type="ECO:0008006" key="3">
    <source>
        <dbReference type="Google" id="ProtNLM"/>
    </source>
</evidence>
<dbReference type="RefSeq" id="WP_014108629.1">
    <property type="nucleotide sequence ID" value="NC_016041.1"/>
</dbReference>
<dbReference type="STRING" id="1085623.GNIT_1638"/>
<dbReference type="OrthoDB" id="8586159at2"/>
<dbReference type="InterPro" id="IPR016035">
    <property type="entry name" value="Acyl_Trfase/lysoPLipase"/>
</dbReference>
<dbReference type="EMBL" id="CP003060">
    <property type="protein sequence ID" value="AEP29755.1"/>
    <property type="molecule type" value="Genomic_DNA"/>
</dbReference>
<evidence type="ECO:0000313" key="1">
    <source>
        <dbReference type="EMBL" id="AEP29755.1"/>
    </source>
</evidence>
<name>G4QHC4_GLANF</name>
<dbReference type="KEGG" id="gni:GNIT_1638"/>
<evidence type="ECO:0000313" key="2">
    <source>
        <dbReference type="Proteomes" id="UP000009282"/>
    </source>
</evidence>
<keyword evidence="2" id="KW-1185">Reference proteome</keyword>
<dbReference type="Proteomes" id="UP000009282">
    <property type="component" value="Chromosome"/>
</dbReference>
<sequence length="359" mass="40264">MSSLNIYAGSVARKRIQEEGFHAGLFGGFLGASGGPKWFVLAGLDKVIFPEFLDSSSSSIDIMGSSAGAFRAACLAQDKPADAIERLATNYAQTVYSAKPKAKEITEKGYDLLYRMLGENGITEALNSTKKNVHFFVQHCHGLVGSERKASQLLGLSVAAARNMVKRKSISRQFTRAVFSSKPKQDLFVDPYHFPTDYYLLEKDNFVPSLMASGSIPIVLEGIKDIPHAKPGVYRDGGIIDYHFDLAFQQSDLVLYPHFYNTPTPGWFDKNVPSRQCHESSYENVVMLVPSQEFVASLPYSKIPDRQDFKDMEAEQRIKYWLETIKQSERLAEDFIQHLESDNILSSIKPIDLKRNRKG</sequence>
<protein>
    <recommendedName>
        <fullName evidence="3">PNPLA domain-containing protein</fullName>
    </recommendedName>
</protein>
<dbReference type="HOGENOM" id="CLU_813289_0_0_6"/>
<gene>
    <name evidence="1" type="ordered locus">GNIT_1638</name>
</gene>